<dbReference type="EMBL" id="UGGT01000003">
    <property type="protein sequence ID" value="STO91630.1"/>
    <property type="molecule type" value="Genomic_DNA"/>
</dbReference>
<organism evidence="2 3">
    <name type="scientific">Fluoribacter dumoffii</name>
    <dbReference type="NCBI Taxonomy" id="463"/>
    <lineage>
        <taxon>Bacteria</taxon>
        <taxon>Pseudomonadati</taxon>
        <taxon>Pseudomonadota</taxon>
        <taxon>Gammaproteobacteria</taxon>
        <taxon>Legionellales</taxon>
        <taxon>Legionellaceae</taxon>
        <taxon>Fluoribacter</taxon>
    </lineage>
</organism>
<protein>
    <submittedName>
        <fullName evidence="2">Uncharacterized protein</fullName>
    </submittedName>
</protein>
<keyword evidence="1" id="KW-1133">Transmembrane helix</keyword>
<keyword evidence="3" id="KW-1185">Reference proteome</keyword>
<dbReference type="AlphaFoldDB" id="A0A377ITW7"/>
<keyword evidence="1" id="KW-0472">Membrane</keyword>
<evidence type="ECO:0000313" key="2">
    <source>
        <dbReference type="EMBL" id="STO91630.1"/>
    </source>
</evidence>
<name>A0A377ITW7_9GAMM</name>
<evidence type="ECO:0000313" key="3">
    <source>
        <dbReference type="Proteomes" id="UP000254554"/>
    </source>
</evidence>
<reference evidence="2 3" key="1">
    <citation type="submission" date="2018-06" db="EMBL/GenBank/DDBJ databases">
        <authorList>
            <consortium name="Pathogen Informatics"/>
            <person name="Doyle S."/>
        </authorList>
    </citation>
    <scope>NUCLEOTIDE SEQUENCE [LARGE SCALE GENOMIC DNA]</scope>
    <source>
        <strain evidence="2 3">NCTC11370</strain>
    </source>
</reference>
<accession>A0A377ITW7</accession>
<proteinExistence type="predicted"/>
<dbReference type="Proteomes" id="UP000254554">
    <property type="component" value="Unassembled WGS sequence"/>
</dbReference>
<sequence>MLDRDEDEVVDASMISMPHAKAMDSDLVETVQSLKSVVLLLKGLYGQMNEEREVITLASGQMAHSVKQFEQYLKQFASFEQSCQQAIIERVKTELKQSIQESAKVIAQEVTDIAYEPINRGINSLCQLSSEMAESRKHHERSRLLRVGLFLSAALLGGIVSGFTLHHLTVPSKEIKVKLAAGEALMRSWSKLTKAEQEKIFPAKG</sequence>
<dbReference type="RefSeq" id="WP_115264655.1">
    <property type="nucleotide sequence ID" value="NZ_UGGT01000003.1"/>
</dbReference>
<feature type="transmembrane region" description="Helical" evidence="1">
    <location>
        <begin position="144"/>
        <end position="165"/>
    </location>
</feature>
<keyword evidence="1" id="KW-0812">Transmembrane</keyword>
<evidence type="ECO:0000256" key="1">
    <source>
        <dbReference type="SAM" id="Phobius"/>
    </source>
</evidence>
<gene>
    <name evidence="2" type="ORF">NCTC11370_03608</name>
</gene>